<evidence type="ECO:0000256" key="7">
    <source>
        <dbReference type="ARBA" id="ARBA00038093"/>
    </source>
</evidence>
<organism evidence="10 11">
    <name type="scientific">Agrococcus baldri</name>
    <dbReference type="NCBI Taxonomy" id="153730"/>
    <lineage>
        <taxon>Bacteria</taxon>
        <taxon>Bacillati</taxon>
        <taxon>Actinomycetota</taxon>
        <taxon>Actinomycetes</taxon>
        <taxon>Micrococcales</taxon>
        <taxon>Microbacteriaceae</taxon>
        <taxon>Agrococcus</taxon>
    </lineage>
</organism>
<keyword evidence="11" id="KW-1185">Reference proteome</keyword>
<dbReference type="EC" id="3.1.-.-" evidence="8"/>
<comment type="caution">
    <text evidence="10">The sequence shown here is derived from an EMBL/GenBank/DDBJ whole genome shotgun (WGS) entry which is preliminary data.</text>
</comment>
<dbReference type="SUPFAM" id="SSF88723">
    <property type="entry name" value="PIN domain-like"/>
    <property type="match status" value="1"/>
</dbReference>
<dbReference type="Proteomes" id="UP000321749">
    <property type="component" value="Unassembled WGS sequence"/>
</dbReference>
<dbReference type="Pfam" id="PF01850">
    <property type="entry name" value="PIN"/>
    <property type="match status" value="1"/>
</dbReference>
<evidence type="ECO:0000313" key="11">
    <source>
        <dbReference type="Proteomes" id="UP000321749"/>
    </source>
</evidence>
<dbReference type="InterPro" id="IPR022907">
    <property type="entry name" value="VapC_family"/>
</dbReference>
<comment type="function">
    <text evidence="8">Toxic component of a toxin-antitoxin (TA) system. An RNase.</text>
</comment>
<keyword evidence="6 8" id="KW-0460">Magnesium</keyword>
<evidence type="ECO:0000259" key="9">
    <source>
        <dbReference type="Pfam" id="PF01850"/>
    </source>
</evidence>
<keyword evidence="5 8" id="KW-0378">Hydrolase</keyword>
<protein>
    <recommendedName>
        <fullName evidence="8">Ribonuclease VapC</fullName>
        <shortName evidence="8">RNase VapC</shortName>
        <ecNumber evidence="8">3.1.-.-</ecNumber>
    </recommendedName>
    <alternativeName>
        <fullName evidence="8">Toxin VapC</fullName>
    </alternativeName>
</protein>
<dbReference type="AlphaFoldDB" id="A0AA87RIW1"/>
<comment type="similarity">
    <text evidence="7 8">Belongs to the PINc/VapC protein family.</text>
</comment>
<evidence type="ECO:0000256" key="8">
    <source>
        <dbReference type="HAMAP-Rule" id="MF_00265"/>
    </source>
</evidence>
<dbReference type="CDD" id="cd09871">
    <property type="entry name" value="PIN_MtVapC28-VapC30-like"/>
    <property type="match status" value="1"/>
</dbReference>
<keyword evidence="3 8" id="KW-0540">Nuclease</keyword>
<feature type="binding site" evidence="8">
    <location>
        <position position="5"/>
    </location>
    <ligand>
        <name>Mg(2+)</name>
        <dbReference type="ChEBI" id="CHEBI:18420"/>
    </ligand>
</feature>
<evidence type="ECO:0000313" key="10">
    <source>
        <dbReference type="EMBL" id="GEK80123.1"/>
    </source>
</evidence>
<dbReference type="GO" id="GO:0004540">
    <property type="term" value="F:RNA nuclease activity"/>
    <property type="evidence" value="ECO:0007669"/>
    <property type="project" value="InterPro"/>
</dbReference>
<sequence length="132" mass="13797">MIVIDTSALVAIVAAESDAERVAAVLLRHAGDVELSAATLLEATIVLEARYGADASTDLELLIDRLGIAVVPVDADQAAIAAQAWRRFGKGRHPAALNFGDCFSYALATARGAALLFKGRDFAQTDVRDASG</sequence>
<reference evidence="10 11" key="1">
    <citation type="submission" date="2019-07" db="EMBL/GenBank/DDBJ databases">
        <title>Whole genome shotgun sequence of Agrococcus baldri NBRC 103055.</title>
        <authorList>
            <person name="Hosoyama A."/>
            <person name="Uohara A."/>
            <person name="Ohji S."/>
            <person name="Ichikawa N."/>
        </authorList>
    </citation>
    <scope>NUCLEOTIDE SEQUENCE [LARGE SCALE GENOMIC DNA]</scope>
    <source>
        <strain evidence="10 11">NBRC 103055</strain>
    </source>
</reference>
<keyword evidence="2 8" id="KW-1277">Toxin-antitoxin system</keyword>
<evidence type="ECO:0000256" key="4">
    <source>
        <dbReference type="ARBA" id="ARBA00022723"/>
    </source>
</evidence>
<keyword evidence="8" id="KW-0800">Toxin</keyword>
<dbReference type="PANTHER" id="PTHR33653">
    <property type="entry name" value="RIBONUCLEASE VAPC2"/>
    <property type="match status" value="1"/>
</dbReference>
<evidence type="ECO:0000256" key="2">
    <source>
        <dbReference type="ARBA" id="ARBA00022649"/>
    </source>
</evidence>
<evidence type="ECO:0000256" key="3">
    <source>
        <dbReference type="ARBA" id="ARBA00022722"/>
    </source>
</evidence>
<name>A0AA87RIW1_9MICO</name>
<dbReference type="EMBL" id="BJUU01000007">
    <property type="protein sequence ID" value="GEK80123.1"/>
    <property type="molecule type" value="Genomic_DNA"/>
</dbReference>
<feature type="domain" description="PIN" evidence="9">
    <location>
        <begin position="2"/>
        <end position="126"/>
    </location>
</feature>
<evidence type="ECO:0000256" key="5">
    <source>
        <dbReference type="ARBA" id="ARBA00022801"/>
    </source>
</evidence>
<gene>
    <name evidence="8 10" type="primary">vapC</name>
    <name evidence="10" type="ORF">ABA31_14740</name>
</gene>
<keyword evidence="4 8" id="KW-0479">Metal-binding</keyword>
<dbReference type="Gene3D" id="3.40.50.1010">
    <property type="entry name" value="5'-nuclease"/>
    <property type="match status" value="1"/>
</dbReference>
<accession>A0AA87RIW1</accession>
<dbReference type="GO" id="GO:0000287">
    <property type="term" value="F:magnesium ion binding"/>
    <property type="evidence" value="ECO:0007669"/>
    <property type="project" value="UniProtKB-UniRule"/>
</dbReference>
<evidence type="ECO:0000256" key="6">
    <source>
        <dbReference type="ARBA" id="ARBA00022842"/>
    </source>
</evidence>
<dbReference type="InterPro" id="IPR050556">
    <property type="entry name" value="Type_II_TA_system_RNase"/>
</dbReference>
<dbReference type="HAMAP" id="MF_00265">
    <property type="entry name" value="VapC_Nob1"/>
    <property type="match status" value="1"/>
</dbReference>
<evidence type="ECO:0000256" key="1">
    <source>
        <dbReference type="ARBA" id="ARBA00001946"/>
    </source>
</evidence>
<dbReference type="GO" id="GO:0090729">
    <property type="term" value="F:toxin activity"/>
    <property type="evidence" value="ECO:0007669"/>
    <property type="project" value="UniProtKB-KW"/>
</dbReference>
<dbReference type="InterPro" id="IPR029060">
    <property type="entry name" value="PIN-like_dom_sf"/>
</dbReference>
<dbReference type="InterPro" id="IPR002716">
    <property type="entry name" value="PIN_dom"/>
</dbReference>
<dbReference type="PANTHER" id="PTHR33653:SF1">
    <property type="entry name" value="RIBONUCLEASE VAPC2"/>
    <property type="match status" value="1"/>
</dbReference>
<comment type="cofactor">
    <cofactor evidence="1 8">
        <name>Mg(2+)</name>
        <dbReference type="ChEBI" id="CHEBI:18420"/>
    </cofactor>
</comment>
<dbReference type="RefSeq" id="WP_318279142.1">
    <property type="nucleotide sequence ID" value="NZ_BJUU01000007.1"/>
</dbReference>
<feature type="binding site" evidence="8">
    <location>
        <position position="101"/>
    </location>
    <ligand>
        <name>Mg(2+)</name>
        <dbReference type="ChEBI" id="CHEBI:18420"/>
    </ligand>
</feature>
<proteinExistence type="inferred from homology"/>
<dbReference type="GO" id="GO:0016787">
    <property type="term" value="F:hydrolase activity"/>
    <property type="evidence" value="ECO:0007669"/>
    <property type="project" value="UniProtKB-KW"/>
</dbReference>